<dbReference type="CDD" id="cd00024">
    <property type="entry name" value="CD_CSD"/>
    <property type="match status" value="1"/>
</dbReference>
<dbReference type="PROSITE" id="PS50013">
    <property type="entry name" value="CHROMO_2"/>
    <property type="match status" value="1"/>
</dbReference>
<dbReference type="Gene3D" id="2.40.50.40">
    <property type="match status" value="1"/>
</dbReference>
<dbReference type="Proteomes" id="UP000219338">
    <property type="component" value="Unassembled WGS sequence"/>
</dbReference>
<dbReference type="PROSITE" id="PS00598">
    <property type="entry name" value="CHROMO_1"/>
    <property type="match status" value="1"/>
</dbReference>
<dbReference type="STRING" id="47428.A0A284RSZ6"/>
<evidence type="ECO:0000256" key="1">
    <source>
        <dbReference type="ARBA" id="ARBA00004123"/>
    </source>
</evidence>
<dbReference type="OrthoDB" id="2273864at2759"/>
<dbReference type="InterPro" id="IPR000953">
    <property type="entry name" value="Chromo/chromo_shadow_dom"/>
</dbReference>
<protein>
    <recommendedName>
        <fullName evidence="3">Chromo domain-containing protein</fullName>
    </recommendedName>
</protein>
<dbReference type="InterPro" id="IPR016197">
    <property type="entry name" value="Chromo-like_dom_sf"/>
</dbReference>
<dbReference type="Pfam" id="PF00385">
    <property type="entry name" value="Chromo"/>
    <property type="match status" value="1"/>
</dbReference>
<dbReference type="GO" id="GO:0005634">
    <property type="term" value="C:nucleus"/>
    <property type="evidence" value="ECO:0007669"/>
    <property type="project" value="UniProtKB-SubCell"/>
</dbReference>
<evidence type="ECO:0000313" key="4">
    <source>
        <dbReference type="EMBL" id="SJL11860.1"/>
    </source>
</evidence>
<comment type="subcellular location">
    <subcellularLocation>
        <location evidence="1">Nucleus</location>
    </subcellularLocation>
</comment>
<dbReference type="InterPro" id="IPR056924">
    <property type="entry name" value="SH3_Tf2-1"/>
</dbReference>
<evidence type="ECO:0000313" key="5">
    <source>
        <dbReference type="Proteomes" id="UP000219338"/>
    </source>
</evidence>
<accession>A0A284RSZ6</accession>
<evidence type="ECO:0000259" key="3">
    <source>
        <dbReference type="PROSITE" id="PS50013"/>
    </source>
</evidence>
<dbReference type="InterPro" id="IPR023780">
    <property type="entry name" value="Chromo_domain"/>
</dbReference>
<name>A0A284RSZ6_ARMOS</name>
<organism evidence="4 5">
    <name type="scientific">Armillaria ostoyae</name>
    <name type="common">Armillaria root rot fungus</name>
    <dbReference type="NCBI Taxonomy" id="47428"/>
    <lineage>
        <taxon>Eukaryota</taxon>
        <taxon>Fungi</taxon>
        <taxon>Dikarya</taxon>
        <taxon>Basidiomycota</taxon>
        <taxon>Agaricomycotina</taxon>
        <taxon>Agaricomycetes</taxon>
        <taxon>Agaricomycetidae</taxon>
        <taxon>Agaricales</taxon>
        <taxon>Marasmiineae</taxon>
        <taxon>Physalacriaceae</taxon>
        <taxon>Armillaria</taxon>
    </lineage>
</organism>
<sequence length="209" mass="24406">MAKIHKETKTALEEAAGRMKKAYDKHKRSALTYKKKLDDKQVGPFKILKTGTSAYKLKLLPHWRIHPCFNKKLLTPYISPVEEEWEIEEILDSKTRKVRGKRGKPSNTVVDYFIKWKGWTREHNSWVTESEMGNAEEAIADYEARIEHNERVDVAKIATSSHALTITMVLDHDYRNDGDNPDVNLWKEYLEEYWANQADAQYNSLPEEP</sequence>
<dbReference type="Pfam" id="PF24626">
    <property type="entry name" value="SH3_Tf2-1"/>
    <property type="match status" value="1"/>
</dbReference>
<dbReference type="EMBL" id="FUEG01000015">
    <property type="protein sequence ID" value="SJL11860.1"/>
    <property type="molecule type" value="Genomic_DNA"/>
</dbReference>
<evidence type="ECO:0000256" key="2">
    <source>
        <dbReference type="ARBA" id="ARBA00023242"/>
    </source>
</evidence>
<proteinExistence type="predicted"/>
<dbReference type="SMART" id="SM00298">
    <property type="entry name" value="CHROMO"/>
    <property type="match status" value="1"/>
</dbReference>
<dbReference type="SUPFAM" id="SSF54160">
    <property type="entry name" value="Chromo domain-like"/>
    <property type="match status" value="1"/>
</dbReference>
<dbReference type="AlphaFoldDB" id="A0A284RSZ6"/>
<reference evidence="5" key="1">
    <citation type="journal article" date="2017" name="Nat. Ecol. Evol.">
        <title>Genome expansion and lineage-specific genetic innovations in the forest pathogenic fungi Armillaria.</title>
        <authorList>
            <person name="Sipos G."/>
            <person name="Prasanna A.N."/>
            <person name="Walter M.C."/>
            <person name="O'Connor E."/>
            <person name="Balint B."/>
            <person name="Krizsan K."/>
            <person name="Kiss B."/>
            <person name="Hess J."/>
            <person name="Varga T."/>
            <person name="Slot J."/>
            <person name="Riley R."/>
            <person name="Boka B."/>
            <person name="Rigling D."/>
            <person name="Barry K."/>
            <person name="Lee J."/>
            <person name="Mihaltcheva S."/>
            <person name="LaButti K."/>
            <person name="Lipzen A."/>
            <person name="Waldron R."/>
            <person name="Moloney N.M."/>
            <person name="Sperisen C."/>
            <person name="Kredics L."/>
            <person name="Vagvoelgyi C."/>
            <person name="Patrignani A."/>
            <person name="Fitzpatrick D."/>
            <person name="Nagy I."/>
            <person name="Doyle S."/>
            <person name="Anderson J.B."/>
            <person name="Grigoriev I.V."/>
            <person name="Gueldener U."/>
            <person name="Muensterkoetter M."/>
            <person name="Nagy L.G."/>
        </authorList>
    </citation>
    <scope>NUCLEOTIDE SEQUENCE [LARGE SCALE GENOMIC DNA]</scope>
    <source>
        <strain evidence="5">C18/9</strain>
    </source>
</reference>
<dbReference type="InterPro" id="IPR023779">
    <property type="entry name" value="Chromodomain_CS"/>
</dbReference>
<keyword evidence="5" id="KW-1185">Reference proteome</keyword>
<gene>
    <name evidence="4" type="ORF">ARMOST_15271</name>
</gene>
<dbReference type="GO" id="GO:0006338">
    <property type="term" value="P:chromatin remodeling"/>
    <property type="evidence" value="ECO:0007669"/>
    <property type="project" value="UniProtKB-ARBA"/>
</dbReference>
<feature type="domain" description="Chromo" evidence="3">
    <location>
        <begin position="85"/>
        <end position="145"/>
    </location>
</feature>
<keyword evidence="2" id="KW-0539">Nucleus</keyword>